<comment type="caution">
    <text evidence="1">The sequence shown here is derived from an EMBL/GenBank/DDBJ whole genome shotgun (WGS) entry which is preliminary data.</text>
</comment>
<dbReference type="Proteomes" id="UP001601059">
    <property type="component" value="Unassembled WGS sequence"/>
</dbReference>
<dbReference type="Pfam" id="PF08282">
    <property type="entry name" value="Hydrolase_3"/>
    <property type="match status" value="1"/>
</dbReference>
<dbReference type="NCBIfam" id="TIGR01484">
    <property type="entry name" value="HAD-SF-IIB"/>
    <property type="match status" value="1"/>
</dbReference>
<dbReference type="RefSeq" id="WP_389361910.1">
    <property type="nucleotide sequence ID" value="NZ_JBIACK010000007.1"/>
</dbReference>
<dbReference type="PANTHER" id="PTHR10000:SF55">
    <property type="entry name" value="5-AMINO-6-(5-PHOSPHO-D-RIBITYLAMINO)URACIL PHOSPHATASE YCSE"/>
    <property type="match status" value="1"/>
</dbReference>
<dbReference type="Gene3D" id="3.40.50.1000">
    <property type="entry name" value="HAD superfamily/HAD-like"/>
    <property type="match status" value="1"/>
</dbReference>
<dbReference type="InterPro" id="IPR006379">
    <property type="entry name" value="HAD-SF_hydro_IIB"/>
</dbReference>
<proteinExistence type="predicted"/>
<protein>
    <submittedName>
        <fullName evidence="1">Cof-type HAD-IIB family hydrolase</fullName>
        <ecNumber evidence="1">3.1.3.-</ecNumber>
    </submittedName>
</protein>
<evidence type="ECO:0000313" key="1">
    <source>
        <dbReference type="EMBL" id="MFE8701947.1"/>
    </source>
</evidence>
<dbReference type="SFLD" id="SFLDS00003">
    <property type="entry name" value="Haloacid_Dehalogenase"/>
    <property type="match status" value="1"/>
</dbReference>
<name>A0ABW6KEG0_9BACI</name>
<dbReference type="SFLD" id="SFLDG01144">
    <property type="entry name" value="C2.B.4:_PGP_Like"/>
    <property type="match status" value="1"/>
</dbReference>
<dbReference type="EMBL" id="JBIACK010000007">
    <property type="protein sequence ID" value="MFE8701947.1"/>
    <property type="molecule type" value="Genomic_DNA"/>
</dbReference>
<dbReference type="Gene3D" id="3.30.1240.10">
    <property type="match status" value="1"/>
</dbReference>
<dbReference type="SFLD" id="SFLDG01140">
    <property type="entry name" value="C2.B:_Phosphomannomutase_and_P"/>
    <property type="match status" value="1"/>
</dbReference>
<accession>A0ABW6KEG0</accession>
<keyword evidence="2" id="KW-1185">Reference proteome</keyword>
<dbReference type="PANTHER" id="PTHR10000">
    <property type="entry name" value="PHOSPHOSERINE PHOSPHATASE"/>
    <property type="match status" value="1"/>
</dbReference>
<dbReference type="EC" id="3.1.3.-" evidence="1"/>
<evidence type="ECO:0000313" key="2">
    <source>
        <dbReference type="Proteomes" id="UP001601059"/>
    </source>
</evidence>
<dbReference type="InterPro" id="IPR036412">
    <property type="entry name" value="HAD-like_sf"/>
</dbReference>
<reference evidence="1 2" key="1">
    <citation type="submission" date="2024-08" db="EMBL/GenBank/DDBJ databases">
        <title>Two novel Cytobacillus novel species.</title>
        <authorList>
            <person name="Liu G."/>
        </authorList>
    </citation>
    <scope>NUCLEOTIDE SEQUENCE [LARGE SCALE GENOMIC DNA]</scope>
    <source>
        <strain evidence="1 2">FJAT-54145</strain>
    </source>
</reference>
<sequence>MIKCIAIDMDGTLMSSAQELTKENIEAIKKAQAQGVEVVIATGRSHEEAGYVLEEAGIQCPFILVNGAEVRSSTGEILITNPLNKDTAKKIEQILVENGLYEQMYTNKGVHTTDKDKGIATFVDIAMSANPEVDRDVVEEEVINTFGKFLQEVESYQFIYEDHEIEVYKQLAFSFDIRLLAQVSESLKKMDGLAISSSGHENIEITSAYAQKGIALEKFVAERGISLEETMAIGDNYNDISMFERVGRAVAMGNADDTIKSYCQFVTASNNESGVAKAILEALNMNK</sequence>
<dbReference type="CDD" id="cd07516">
    <property type="entry name" value="HAD_Pase"/>
    <property type="match status" value="1"/>
</dbReference>
<organism evidence="1 2">
    <name type="scientific">Cytobacillus spartinae</name>
    <dbReference type="NCBI Taxonomy" id="3299023"/>
    <lineage>
        <taxon>Bacteria</taxon>
        <taxon>Bacillati</taxon>
        <taxon>Bacillota</taxon>
        <taxon>Bacilli</taxon>
        <taxon>Bacillales</taxon>
        <taxon>Bacillaceae</taxon>
        <taxon>Cytobacillus</taxon>
    </lineage>
</organism>
<dbReference type="GO" id="GO:0016787">
    <property type="term" value="F:hydrolase activity"/>
    <property type="evidence" value="ECO:0007669"/>
    <property type="project" value="UniProtKB-KW"/>
</dbReference>
<keyword evidence="1" id="KW-0378">Hydrolase</keyword>
<dbReference type="InterPro" id="IPR000150">
    <property type="entry name" value="Cof"/>
</dbReference>
<dbReference type="SUPFAM" id="SSF56784">
    <property type="entry name" value="HAD-like"/>
    <property type="match status" value="1"/>
</dbReference>
<dbReference type="NCBIfam" id="TIGR00099">
    <property type="entry name" value="Cof-subfamily"/>
    <property type="match status" value="1"/>
</dbReference>
<dbReference type="InterPro" id="IPR023214">
    <property type="entry name" value="HAD_sf"/>
</dbReference>
<gene>
    <name evidence="1" type="ORF">ACFYKX_15200</name>
</gene>